<reference evidence="2 3" key="1">
    <citation type="journal article" date="2014" name="BMC Genomics">
        <title>Comparison of environmental and isolate Sulfobacillus genomes reveals diverse carbon, sulfur, nitrogen, and hydrogen metabolisms.</title>
        <authorList>
            <person name="Justice N.B."/>
            <person name="Norman A."/>
            <person name="Brown C.T."/>
            <person name="Singh A."/>
            <person name="Thomas B.C."/>
            <person name="Banfield J.F."/>
        </authorList>
    </citation>
    <scope>NUCLEOTIDE SEQUENCE [LARGE SCALE GENOMIC DNA]</scope>
    <source>
        <strain evidence="2">AMDSBA1</strain>
    </source>
</reference>
<protein>
    <submittedName>
        <fullName evidence="2">Gamma-glutamylcyclotransferase</fullName>
    </submittedName>
</protein>
<dbReference type="InterPro" id="IPR053844">
    <property type="entry name" value="AH_C"/>
</dbReference>
<dbReference type="AlphaFoldDB" id="A0A2T2X910"/>
<organism evidence="2 3">
    <name type="scientific">Sulfobacillus benefaciens</name>
    <dbReference type="NCBI Taxonomy" id="453960"/>
    <lineage>
        <taxon>Bacteria</taxon>
        <taxon>Bacillati</taxon>
        <taxon>Bacillota</taxon>
        <taxon>Clostridia</taxon>
        <taxon>Eubacteriales</taxon>
        <taxon>Clostridiales Family XVII. Incertae Sedis</taxon>
        <taxon>Sulfobacillus</taxon>
    </lineage>
</organism>
<feature type="domain" description="Allophanate hydrolase C-terminal" evidence="1">
    <location>
        <begin position="1"/>
        <end position="121"/>
    </location>
</feature>
<dbReference type="SUPFAM" id="SSF110857">
    <property type="entry name" value="Gamma-glutamyl cyclotransferase-like"/>
    <property type="match status" value="1"/>
</dbReference>
<evidence type="ECO:0000313" key="3">
    <source>
        <dbReference type="Proteomes" id="UP000242699"/>
    </source>
</evidence>
<dbReference type="CDD" id="cd06661">
    <property type="entry name" value="GGCT_like"/>
    <property type="match status" value="1"/>
</dbReference>
<dbReference type="GO" id="GO:0016740">
    <property type="term" value="F:transferase activity"/>
    <property type="evidence" value="ECO:0007669"/>
    <property type="project" value="UniProtKB-KW"/>
</dbReference>
<dbReference type="InterPro" id="IPR013024">
    <property type="entry name" value="GGCT-like"/>
</dbReference>
<dbReference type="InterPro" id="IPR036568">
    <property type="entry name" value="GGCT-like_sf"/>
</dbReference>
<sequence length="127" mass="14536">MKIFVNGELMRGLSMHKLLTDAEFIREASTAPIYRLFSIDDQYPAMVMALPFEDGYSIPGEIYHIPEELWPRIAANERRLGLYPGPIWLADGQALRGILSVRELCEGYEDISRYGGWRIYCETKSSS</sequence>
<dbReference type="EMBL" id="PXYT01000005">
    <property type="protein sequence ID" value="PSR30975.1"/>
    <property type="molecule type" value="Genomic_DNA"/>
</dbReference>
<evidence type="ECO:0000259" key="1">
    <source>
        <dbReference type="Pfam" id="PF21986"/>
    </source>
</evidence>
<dbReference type="Gene3D" id="3.10.490.10">
    <property type="entry name" value="Gamma-glutamyl cyclotransferase-like"/>
    <property type="match status" value="1"/>
</dbReference>
<keyword evidence="2" id="KW-0808">Transferase</keyword>
<dbReference type="Proteomes" id="UP000242699">
    <property type="component" value="Unassembled WGS sequence"/>
</dbReference>
<name>A0A2T2X910_9FIRM</name>
<dbReference type="Pfam" id="PF21986">
    <property type="entry name" value="AH_C"/>
    <property type="match status" value="1"/>
</dbReference>
<proteinExistence type="predicted"/>
<accession>A0A2T2X910</accession>
<comment type="caution">
    <text evidence="2">The sequence shown here is derived from an EMBL/GenBank/DDBJ whole genome shotgun (WGS) entry which is preliminary data.</text>
</comment>
<gene>
    <name evidence="2" type="ORF">C7B43_03745</name>
</gene>
<evidence type="ECO:0000313" key="2">
    <source>
        <dbReference type="EMBL" id="PSR30975.1"/>
    </source>
</evidence>